<evidence type="ECO:0000256" key="1">
    <source>
        <dbReference type="SAM" id="MobiDB-lite"/>
    </source>
</evidence>
<dbReference type="OrthoDB" id="3255301at2759"/>
<proteinExistence type="predicted"/>
<feature type="region of interest" description="Disordered" evidence="1">
    <location>
        <begin position="1"/>
        <end position="38"/>
    </location>
</feature>
<dbReference type="EMBL" id="WHVB01000007">
    <property type="protein sequence ID" value="KAF8480928.1"/>
    <property type="molecule type" value="Genomic_DNA"/>
</dbReference>
<keyword evidence="3" id="KW-1185">Reference proteome</keyword>
<sequence>MSLAINTNRPLVSSPLASPISPSRQPSRPLSIKNPLFPASRPLRPFPSIMTATVNGARGATKKPVKIIEPPKGYSGGCFVLNLTQAELSRRD</sequence>
<evidence type="ECO:0000313" key="2">
    <source>
        <dbReference type="EMBL" id="KAF8480928.1"/>
    </source>
</evidence>
<dbReference type="AlphaFoldDB" id="A0A9P5MX46"/>
<feature type="compositionally biased region" description="Low complexity" evidence="1">
    <location>
        <begin position="18"/>
        <end position="32"/>
    </location>
</feature>
<name>A0A9P5MX46_9AGAM</name>
<dbReference type="Proteomes" id="UP000759537">
    <property type="component" value="Unassembled WGS sequence"/>
</dbReference>
<reference evidence="2" key="1">
    <citation type="submission" date="2019-10" db="EMBL/GenBank/DDBJ databases">
        <authorList>
            <consortium name="DOE Joint Genome Institute"/>
            <person name="Kuo A."/>
            <person name="Miyauchi S."/>
            <person name="Kiss E."/>
            <person name="Drula E."/>
            <person name="Kohler A."/>
            <person name="Sanchez-Garcia M."/>
            <person name="Andreopoulos B."/>
            <person name="Barry K.W."/>
            <person name="Bonito G."/>
            <person name="Buee M."/>
            <person name="Carver A."/>
            <person name="Chen C."/>
            <person name="Cichocki N."/>
            <person name="Clum A."/>
            <person name="Culley D."/>
            <person name="Crous P.W."/>
            <person name="Fauchery L."/>
            <person name="Girlanda M."/>
            <person name="Hayes R."/>
            <person name="Keri Z."/>
            <person name="LaButti K."/>
            <person name="Lipzen A."/>
            <person name="Lombard V."/>
            <person name="Magnuson J."/>
            <person name="Maillard F."/>
            <person name="Morin E."/>
            <person name="Murat C."/>
            <person name="Nolan M."/>
            <person name="Ohm R."/>
            <person name="Pangilinan J."/>
            <person name="Pereira M."/>
            <person name="Perotto S."/>
            <person name="Peter M."/>
            <person name="Riley R."/>
            <person name="Sitrit Y."/>
            <person name="Stielow B."/>
            <person name="Szollosi G."/>
            <person name="Zifcakova L."/>
            <person name="Stursova M."/>
            <person name="Spatafora J.W."/>
            <person name="Tedersoo L."/>
            <person name="Vaario L.-M."/>
            <person name="Yamada A."/>
            <person name="Yan M."/>
            <person name="Wang P."/>
            <person name="Xu J."/>
            <person name="Bruns T."/>
            <person name="Baldrian P."/>
            <person name="Vilgalys R."/>
            <person name="Henrissat B."/>
            <person name="Grigoriev I.V."/>
            <person name="Hibbett D."/>
            <person name="Nagy L.G."/>
            <person name="Martin F.M."/>
        </authorList>
    </citation>
    <scope>NUCLEOTIDE SEQUENCE</scope>
    <source>
        <strain evidence="2">Prilba</strain>
    </source>
</reference>
<protein>
    <submittedName>
        <fullName evidence="2">Uncharacterized protein</fullName>
    </submittedName>
</protein>
<reference evidence="2" key="2">
    <citation type="journal article" date="2020" name="Nat. Commun.">
        <title>Large-scale genome sequencing of mycorrhizal fungi provides insights into the early evolution of symbiotic traits.</title>
        <authorList>
            <person name="Miyauchi S."/>
            <person name="Kiss E."/>
            <person name="Kuo A."/>
            <person name="Drula E."/>
            <person name="Kohler A."/>
            <person name="Sanchez-Garcia M."/>
            <person name="Morin E."/>
            <person name="Andreopoulos B."/>
            <person name="Barry K.W."/>
            <person name="Bonito G."/>
            <person name="Buee M."/>
            <person name="Carver A."/>
            <person name="Chen C."/>
            <person name="Cichocki N."/>
            <person name="Clum A."/>
            <person name="Culley D."/>
            <person name="Crous P.W."/>
            <person name="Fauchery L."/>
            <person name="Girlanda M."/>
            <person name="Hayes R.D."/>
            <person name="Keri Z."/>
            <person name="LaButti K."/>
            <person name="Lipzen A."/>
            <person name="Lombard V."/>
            <person name="Magnuson J."/>
            <person name="Maillard F."/>
            <person name="Murat C."/>
            <person name="Nolan M."/>
            <person name="Ohm R.A."/>
            <person name="Pangilinan J."/>
            <person name="Pereira M.F."/>
            <person name="Perotto S."/>
            <person name="Peter M."/>
            <person name="Pfister S."/>
            <person name="Riley R."/>
            <person name="Sitrit Y."/>
            <person name="Stielow J.B."/>
            <person name="Szollosi G."/>
            <person name="Zifcakova L."/>
            <person name="Stursova M."/>
            <person name="Spatafora J.W."/>
            <person name="Tedersoo L."/>
            <person name="Vaario L.M."/>
            <person name="Yamada A."/>
            <person name="Yan M."/>
            <person name="Wang P."/>
            <person name="Xu J."/>
            <person name="Bruns T."/>
            <person name="Baldrian P."/>
            <person name="Vilgalys R."/>
            <person name="Dunand C."/>
            <person name="Henrissat B."/>
            <person name="Grigoriev I.V."/>
            <person name="Hibbett D."/>
            <person name="Nagy L.G."/>
            <person name="Martin F.M."/>
        </authorList>
    </citation>
    <scope>NUCLEOTIDE SEQUENCE</scope>
    <source>
        <strain evidence="2">Prilba</strain>
    </source>
</reference>
<organism evidence="2 3">
    <name type="scientific">Russula ochroleuca</name>
    <dbReference type="NCBI Taxonomy" id="152965"/>
    <lineage>
        <taxon>Eukaryota</taxon>
        <taxon>Fungi</taxon>
        <taxon>Dikarya</taxon>
        <taxon>Basidiomycota</taxon>
        <taxon>Agaricomycotina</taxon>
        <taxon>Agaricomycetes</taxon>
        <taxon>Russulales</taxon>
        <taxon>Russulaceae</taxon>
        <taxon>Russula</taxon>
    </lineage>
</organism>
<gene>
    <name evidence="2" type="ORF">DFH94DRAFT_435405</name>
</gene>
<comment type="caution">
    <text evidence="2">The sequence shown here is derived from an EMBL/GenBank/DDBJ whole genome shotgun (WGS) entry which is preliminary data.</text>
</comment>
<evidence type="ECO:0000313" key="3">
    <source>
        <dbReference type="Proteomes" id="UP000759537"/>
    </source>
</evidence>
<accession>A0A9P5MX46</accession>
<feature type="compositionally biased region" description="Polar residues" evidence="1">
    <location>
        <begin position="1"/>
        <end position="11"/>
    </location>
</feature>